<dbReference type="Proteomes" id="UP000515135">
    <property type="component" value="Unplaced"/>
</dbReference>
<keyword evidence="2" id="KW-0406">Ion transport</keyword>
<dbReference type="OrthoDB" id="6154571at2759"/>
<dbReference type="InterPro" id="IPR050927">
    <property type="entry name" value="TRPM"/>
</dbReference>
<evidence type="ECO:0000256" key="1">
    <source>
        <dbReference type="ARBA" id="ARBA00022448"/>
    </source>
</evidence>
<proteinExistence type="predicted"/>
<evidence type="ECO:0000256" key="2">
    <source>
        <dbReference type="ARBA" id="ARBA00023065"/>
    </source>
</evidence>
<name>A0A6P4YUX2_BRABE</name>
<dbReference type="PRINTS" id="PR01097">
    <property type="entry name" value="TRNSRECEPTRP"/>
</dbReference>
<dbReference type="KEGG" id="bbel:109476620"/>
<accession>A0A6P4YUX2</accession>
<feature type="region of interest" description="Disordered" evidence="4">
    <location>
        <begin position="334"/>
        <end position="384"/>
    </location>
</feature>
<keyword evidence="5" id="KW-1133">Transmembrane helix</keyword>
<dbReference type="AlphaFoldDB" id="A0A6P4YUX2"/>
<sequence>LVDLVFFLVILLVFIFAYGVMRHTLMFLVDLVFFLVILLVFIFAYGVMRHTLMFLVDLVFFLVILLVFIFAYGVMRHTLIYPNSPAEWSLIMNVSLIPYWQVYGELFVDEVEGTTPHGNWLIYVLQGLYMLLTNVLLLNLLIAMFSFTFQKIQDNSEQVWRFHRYDIIYEFFDRPWGAPPVIILGHVWRFGRWVARKCAGKPQDDSDDFNCKFPPDEVSRQQALEKAGAENYLLRNLQLQNEHIDTKFATTSERLEKVLDDLEDIKESVQAKEELEASFYAPPAADVTFTSHRTSRPSSATASTSGVAVDLQHRMSNLEGQLGSIKDLLEHLQPRQAPGGSAGDSRGATQAPGGSAGDRPAVARRPKSLVPPEYSDFPDADDVM</sequence>
<feature type="transmembrane region" description="Helical" evidence="5">
    <location>
        <begin position="6"/>
        <end position="21"/>
    </location>
</feature>
<keyword evidence="5" id="KW-0472">Membrane</keyword>
<feature type="non-terminal residue" evidence="7">
    <location>
        <position position="1"/>
    </location>
</feature>
<feature type="transmembrane region" description="Helical" evidence="5">
    <location>
        <begin position="28"/>
        <end position="48"/>
    </location>
</feature>
<dbReference type="GO" id="GO:0099604">
    <property type="term" value="F:ligand-gated calcium channel activity"/>
    <property type="evidence" value="ECO:0007669"/>
    <property type="project" value="TreeGrafter"/>
</dbReference>
<keyword evidence="6" id="KW-1185">Reference proteome</keyword>
<keyword evidence="1" id="KW-0813">Transport</keyword>
<dbReference type="RefSeq" id="XP_019633175.1">
    <property type="nucleotide sequence ID" value="XM_019777616.1"/>
</dbReference>
<protein>
    <submittedName>
        <fullName evidence="7">Transient receptor potential cation channel subfamily M member 1-like</fullName>
    </submittedName>
</protein>
<feature type="transmembrane region" description="Helical" evidence="5">
    <location>
        <begin position="54"/>
        <end position="74"/>
    </location>
</feature>
<feature type="transmembrane region" description="Helical" evidence="5">
    <location>
        <begin position="123"/>
        <end position="147"/>
    </location>
</feature>
<keyword evidence="3" id="KW-0407">Ion channel</keyword>
<dbReference type="PANTHER" id="PTHR13800">
    <property type="entry name" value="TRANSIENT RECEPTOR POTENTIAL CATION CHANNEL, SUBFAMILY M, MEMBER 6"/>
    <property type="match status" value="1"/>
</dbReference>
<evidence type="ECO:0000256" key="3">
    <source>
        <dbReference type="ARBA" id="ARBA00023303"/>
    </source>
</evidence>
<dbReference type="GO" id="GO:0005886">
    <property type="term" value="C:plasma membrane"/>
    <property type="evidence" value="ECO:0007669"/>
    <property type="project" value="TreeGrafter"/>
</dbReference>
<dbReference type="GeneID" id="109476620"/>
<organism evidence="6 7">
    <name type="scientific">Branchiostoma belcheri</name>
    <name type="common">Amphioxus</name>
    <dbReference type="NCBI Taxonomy" id="7741"/>
    <lineage>
        <taxon>Eukaryota</taxon>
        <taxon>Metazoa</taxon>
        <taxon>Chordata</taxon>
        <taxon>Cephalochordata</taxon>
        <taxon>Leptocardii</taxon>
        <taxon>Amphioxiformes</taxon>
        <taxon>Branchiostomatidae</taxon>
        <taxon>Branchiostoma</taxon>
    </lineage>
</organism>
<evidence type="ECO:0000256" key="4">
    <source>
        <dbReference type="SAM" id="MobiDB-lite"/>
    </source>
</evidence>
<evidence type="ECO:0000256" key="5">
    <source>
        <dbReference type="SAM" id="Phobius"/>
    </source>
</evidence>
<keyword evidence="5" id="KW-0812">Transmembrane</keyword>
<dbReference type="PANTHER" id="PTHR13800:SF12">
    <property type="entry name" value="TRANSIENT RECEPTOR POTENTIAL CATION CHANNEL SUBFAMILY M MEMBER-LIKE 2"/>
    <property type="match status" value="1"/>
</dbReference>
<evidence type="ECO:0000313" key="6">
    <source>
        <dbReference type="Proteomes" id="UP000515135"/>
    </source>
</evidence>
<dbReference type="InterPro" id="IPR002153">
    <property type="entry name" value="TRPC_channel"/>
</dbReference>
<evidence type="ECO:0000313" key="7">
    <source>
        <dbReference type="RefSeq" id="XP_019633175.1"/>
    </source>
</evidence>
<reference evidence="7" key="1">
    <citation type="submission" date="2025-08" db="UniProtKB">
        <authorList>
            <consortium name="RefSeq"/>
        </authorList>
    </citation>
    <scope>IDENTIFICATION</scope>
    <source>
        <tissue evidence="7">Gonad</tissue>
    </source>
</reference>
<gene>
    <name evidence="7" type="primary">LOC109476620</name>
</gene>